<feature type="transmembrane region" description="Helical" evidence="1">
    <location>
        <begin position="169"/>
        <end position="187"/>
    </location>
</feature>
<keyword evidence="4" id="KW-0012">Acyltransferase</keyword>
<gene>
    <name evidence="4" type="ORF">IB647_06125</name>
</gene>
<evidence type="ECO:0000256" key="1">
    <source>
        <dbReference type="SAM" id="Phobius"/>
    </source>
</evidence>
<dbReference type="GeneID" id="93255507"/>
<dbReference type="PANTHER" id="PTHR23028">
    <property type="entry name" value="ACETYLTRANSFERASE"/>
    <property type="match status" value="1"/>
</dbReference>
<keyword evidence="1" id="KW-0472">Membrane</keyword>
<feature type="transmembrane region" description="Helical" evidence="1">
    <location>
        <begin position="252"/>
        <end position="273"/>
    </location>
</feature>
<dbReference type="PANTHER" id="PTHR23028:SF53">
    <property type="entry name" value="ACYL_TRANSF_3 DOMAIN-CONTAINING PROTEIN"/>
    <property type="match status" value="1"/>
</dbReference>
<proteinExistence type="predicted"/>
<keyword evidence="1" id="KW-0812">Transmembrane</keyword>
<evidence type="ECO:0000313" key="4">
    <source>
        <dbReference type="EMBL" id="MBK2065241.1"/>
    </source>
</evidence>
<keyword evidence="4" id="KW-0808">Transferase</keyword>
<dbReference type="Pfam" id="PF19040">
    <property type="entry name" value="SGNH"/>
    <property type="match status" value="1"/>
</dbReference>
<dbReference type="AlphaFoldDB" id="A0A9Q2QDY2"/>
<dbReference type="Pfam" id="PF01757">
    <property type="entry name" value="Acyl_transf_3"/>
    <property type="match status" value="1"/>
</dbReference>
<dbReference type="EMBL" id="JACVKN010000134">
    <property type="protein sequence ID" value="MBK2065241.1"/>
    <property type="molecule type" value="Genomic_DNA"/>
</dbReference>
<organism evidence="4 5">
    <name type="scientific">Francisella noatunensis</name>
    <dbReference type="NCBI Taxonomy" id="657445"/>
    <lineage>
        <taxon>Bacteria</taxon>
        <taxon>Pseudomonadati</taxon>
        <taxon>Pseudomonadota</taxon>
        <taxon>Gammaproteobacteria</taxon>
        <taxon>Thiotrichales</taxon>
        <taxon>Francisellaceae</taxon>
        <taxon>Francisella</taxon>
    </lineage>
</organism>
<dbReference type="GO" id="GO:0016020">
    <property type="term" value="C:membrane"/>
    <property type="evidence" value="ECO:0007669"/>
    <property type="project" value="TreeGrafter"/>
</dbReference>
<accession>A0A9Q2QDY2</accession>
<keyword evidence="5" id="KW-1185">Reference proteome</keyword>
<reference evidence="4 5" key="1">
    <citation type="submission" date="2020-09" db="EMBL/GenBank/DDBJ databases">
        <title>Development of specific Francisella tularensis PCR assay based on in-depth characterization of family Francisellaceae.</title>
        <authorList>
            <person name="Ohrman C."/>
            <person name="Sahl J."/>
            <person name="Sjodin A."/>
            <person name="Uneklint I."/>
            <person name="Ballard R."/>
            <person name="Karlsson L."/>
            <person name="Mcdonough R."/>
            <person name="Sundell D."/>
            <person name="Soria K."/>
            <person name="Brindeflk B."/>
            <person name="Vallesi A."/>
            <person name="Ramirez-Paredes J.G."/>
            <person name="Colquhoun D."/>
            <person name="Myrtennas K."/>
            <person name="Birdsell D."/>
            <person name="Johansson A."/>
            <person name="Wagner D."/>
            <person name="Forsman M."/>
        </authorList>
    </citation>
    <scope>NUCLEOTIDE SEQUENCE [LARGE SCALE GENOMIC DNA]</scope>
    <source>
        <strain evidence="4 5">FSC1140</strain>
    </source>
</reference>
<feature type="transmembrane region" description="Helical" evidence="1">
    <location>
        <begin position="285"/>
        <end position="305"/>
    </location>
</feature>
<evidence type="ECO:0000313" key="5">
    <source>
        <dbReference type="Proteomes" id="UP000701999"/>
    </source>
</evidence>
<dbReference type="SUPFAM" id="SSF140924">
    <property type="entry name" value="Duffy binding domain-like"/>
    <property type="match status" value="1"/>
</dbReference>
<dbReference type="GO" id="GO:0016747">
    <property type="term" value="F:acyltransferase activity, transferring groups other than amino-acyl groups"/>
    <property type="evidence" value="ECO:0007669"/>
    <property type="project" value="InterPro"/>
</dbReference>
<name>A0A9Q2QDY2_9GAMM</name>
<keyword evidence="1" id="KW-1133">Transmembrane helix</keyword>
<dbReference type="InterPro" id="IPR043968">
    <property type="entry name" value="SGNH"/>
</dbReference>
<dbReference type="GO" id="GO:0009103">
    <property type="term" value="P:lipopolysaccharide biosynthetic process"/>
    <property type="evidence" value="ECO:0007669"/>
    <property type="project" value="TreeGrafter"/>
</dbReference>
<feature type="domain" description="SGNH" evidence="3">
    <location>
        <begin position="426"/>
        <end position="656"/>
    </location>
</feature>
<feature type="domain" description="Acyltransferase 3" evidence="2">
    <location>
        <begin position="9"/>
        <end position="329"/>
    </location>
</feature>
<sequence>MNNIKYRSDIDGLRALAVVSVILYHLEISWVKSGFLGVDIFFVISGYLITSIILRDLQNNSFSIKNFYLRRIRRILPALIFVLVLSTFFAWLILLPQDLLNYAKSMVSVIASISNLFFFKTLSFGYFATDSSTIPLLHTWSLGVEEQFYIIWPVILIILFRLNASSKKYLLTITLLFITISIAIFFYKHFPKFYYIPLNRGFELLFGCFLAISLNNRELKLPNKILLNIYSILSLVLMIVPIFFISVSFSSFWMILACLGATLFIYSGSFGYTPVVNRLFSIKPFVAIGLISYSLYLWHWPIIAYLNYLSVTITTDIATMVILLSVVLATTSYLFVEKPFRHKFKFGFSKSLIILWIIPLVISIGFYTAAKYQEFGFNHPNIDQNKLTFKYGFEKIDNNGCFYNFAQDSEINRNGPYYVSYEKNYDSKKCKIFDNEKSHILVLGNSHARSDWPMISEWLKNIYTNATLLAITPNDNENTAPYAPYPNDLNQNIKNDAMKQRFDFIKKAIAKNSSYKTIIIANMGGIGNKNELNIFGLITKEALTNNKNIILIVDTPYLGQPASYLPENKNISNLCAINRIHLDCNIDYGIYREWIKTQTELYKKFKNQYPEQVEIINPSKIICSKNECKTTIKGIPIYADSHHLSYIGSKLIGQKYLEEFGNPITNDR</sequence>
<comment type="caution">
    <text evidence="4">The sequence shown here is derived from an EMBL/GenBank/DDBJ whole genome shotgun (WGS) entry which is preliminary data.</text>
</comment>
<dbReference type="RefSeq" id="WP_159184700.1">
    <property type="nucleotide sequence ID" value="NZ_JACVJL010000142.1"/>
</dbReference>
<evidence type="ECO:0000259" key="2">
    <source>
        <dbReference type="Pfam" id="PF01757"/>
    </source>
</evidence>
<feature type="transmembrane region" description="Helical" evidence="1">
    <location>
        <begin position="317"/>
        <end position="336"/>
    </location>
</feature>
<protein>
    <submittedName>
        <fullName evidence="4">Acyltransferase</fullName>
    </submittedName>
</protein>
<feature type="transmembrane region" description="Helical" evidence="1">
    <location>
        <begin position="34"/>
        <end position="54"/>
    </location>
</feature>
<evidence type="ECO:0000259" key="3">
    <source>
        <dbReference type="Pfam" id="PF19040"/>
    </source>
</evidence>
<feature type="transmembrane region" description="Helical" evidence="1">
    <location>
        <begin position="147"/>
        <end position="164"/>
    </location>
</feature>
<dbReference type="Proteomes" id="UP000701999">
    <property type="component" value="Unassembled WGS sequence"/>
</dbReference>
<feature type="transmembrane region" description="Helical" evidence="1">
    <location>
        <begin position="348"/>
        <end position="370"/>
    </location>
</feature>
<feature type="transmembrane region" description="Helical" evidence="1">
    <location>
        <begin position="12"/>
        <end position="28"/>
    </location>
</feature>
<feature type="transmembrane region" description="Helical" evidence="1">
    <location>
        <begin position="75"/>
        <end position="94"/>
    </location>
</feature>
<dbReference type="InterPro" id="IPR002656">
    <property type="entry name" value="Acyl_transf_3_dom"/>
</dbReference>
<dbReference type="InterPro" id="IPR050879">
    <property type="entry name" value="Acyltransferase_3"/>
</dbReference>
<feature type="transmembrane region" description="Helical" evidence="1">
    <location>
        <begin position="225"/>
        <end position="246"/>
    </location>
</feature>